<dbReference type="GO" id="GO:0004888">
    <property type="term" value="F:transmembrane signaling receptor activity"/>
    <property type="evidence" value="ECO:0007669"/>
    <property type="project" value="TreeGrafter"/>
</dbReference>
<sequence length="277" mass="31759">MQLFLMLLSALLSDAIVMDGKVKEAFVQDKASVTCSYDPYYKNYPKYWCKGYYRNYCNVIASTPNSTNRVSLKDTGMQFIITLTCLTKEDTGWYWCGIQRDYASDYMDYTELIVFDGAKDTADLQRKQNRTCKDGPFGYSGNHSRRTCYQPVLPLRLSVLSICILIMGMGIITTAIILLRRKRIKKYNRGKVLIRLGDHSLGPSPMIPTPLVPQPQRKRKGARPFYIRAWYGPRSALSLYKVWRMRKRTSPKAPLNSSAEKRGQLCYPPLPSWGQLG</sequence>
<evidence type="ECO:0000256" key="5">
    <source>
        <dbReference type="SAM" id="SignalP"/>
    </source>
</evidence>
<evidence type="ECO:0000256" key="2">
    <source>
        <dbReference type="ARBA" id="ARBA00022692"/>
    </source>
</evidence>
<keyword evidence="2 4" id="KW-0812">Transmembrane</keyword>
<dbReference type="PANTHER" id="PTHR11860">
    <property type="entry name" value="POLYMERIC-IMMUNOGLOBULIN RECEPTOR"/>
    <property type="match status" value="1"/>
</dbReference>
<reference evidence="7" key="2">
    <citation type="submission" date="2025-08" db="UniProtKB">
        <authorList>
            <consortium name="Ensembl"/>
        </authorList>
    </citation>
    <scope>IDENTIFICATION</scope>
</reference>
<evidence type="ECO:0000313" key="7">
    <source>
        <dbReference type="Ensembl" id="ENSSHAP00000041667.1"/>
    </source>
</evidence>
<dbReference type="InterPro" id="IPR013783">
    <property type="entry name" value="Ig-like_fold"/>
</dbReference>
<dbReference type="Ensembl" id="ENSSHAT00000043113.1">
    <property type="protein sequence ID" value="ENSSHAP00000041667.1"/>
    <property type="gene ID" value="ENSSHAG00000013320.2"/>
</dbReference>
<dbReference type="Pfam" id="PF07686">
    <property type="entry name" value="V-set"/>
    <property type="match status" value="1"/>
</dbReference>
<reference evidence="7 8" key="1">
    <citation type="journal article" date="2011" name="Proc. Natl. Acad. Sci. U.S.A.">
        <title>Genetic diversity and population structure of the endangered marsupial Sarcophilus harrisii (Tasmanian devil).</title>
        <authorList>
            <person name="Miller W."/>
            <person name="Hayes V.M."/>
            <person name="Ratan A."/>
            <person name="Petersen D.C."/>
            <person name="Wittekindt N.E."/>
            <person name="Miller J."/>
            <person name="Walenz B."/>
            <person name="Knight J."/>
            <person name="Qi J."/>
            <person name="Zhao F."/>
            <person name="Wang Q."/>
            <person name="Bedoya-Reina O.C."/>
            <person name="Katiyar N."/>
            <person name="Tomsho L.P."/>
            <person name="Kasson L.M."/>
            <person name="Hardie R.A."/>
            <person name="Woodbridge P."/>
            <person name="Tindall E.A."/>
            <person name="Bertelsen M.F."/>
            <person name="Dixon D."/>
            <person name="Pyecroft S."/>
            <person name="Helgen K.M."/>
            <person name="Lesk A.M."/>
            <person name="Pringle T.H."/>
            <person name="Patterson N."/>
            <person name="Zhang Y."/>
            <person name="Kreiss A."/>
            <person name="Woods G.M."/>
            <person name="Jones M.E."/>
            <person name="Schuster S.C."/>
        </authorList>
    </citation>
    <scope>NUCLEOTIDE SEQUENCE [LARGE SCALE GENOMIC DNA]</scope>
</reference>
<evidence type="ECO:0000256" key="4">
    <source>
        <dbReference type="SAM" id="Phobius"/>
    </source>
</evidence>
<dbReference type="AlphaFoldDB" id="A0A7N4PT77"/>
<keyword evidence="5" id="KW-0732">Signal</keyword>
<evidence type="ECO:0000256" key="1">
    <source>
        <dbReference type="ARBA" id="ARBA00004370"/>
    </source>
</evidence>
<dbReference type="SUPFAM" id="SSF48726">
    <property type="entry name" value="Immunoglobulin"/>
    <property type="match status" value="1"/>
</dbReference>
<accession>A0A7N4PT77</accession>
<dbReference type="Gene3D" id="2.60.40.10">
    <property type="entry name" value="Immunoglobulins"/>
    <property type="match status" value="1"/>
</dbReference>
<keyword evidence="3 4" id="KW-0472">Membrane</keyword>
<dbReference type="InterPro" id="IPR013106">
    <property type="entry name" value="Ig_V-set"/>
</dbReference>
<dbReference type="InParanoid" id="A0A7N4PT77"/>
<dbReference type="InterPro" id="IPR036179">
    <property type="entry name" value="Ig-like_dom_sf"/>
</dbReference>
<evidence type="ECO:0000256" key="3">
    <source>
        <dbReference type="ARBA" id="ARBA00023136"/>
    </source>
</evidence>
<dbReference type="InterPro" id="IPR050671">
    <property type="entry name" value="CD300_family_receptors"/>
</dbReference>
<dbReference type="FunCoup" id="A0A7N4PT77">
    <property type="interactions" value="355"/>
</dbReference>
<dbReference type="GeneTree" id="ENSGT00930000151073"/>
<feature type="domain" description="Immunoglobulin V-set" evidence="6">
    <location>
        <begin position="29"/>
        <end position="114"/>
    </location>
</feature>
<keyword evidence="8" id="KW-1185">Reference proteome</keyword>
<comment type="subcellular location">
    <subcellularLocation>
        <location evidence="1">Membrane</location>
    </subcellularLocation>
</comment>
<feature type="chain" id="PRO_5029669990" description="Immunoglobulin V-set domain-containing protein" evidence="5">
    <location>
        <begin position="16"/>
        <end position="277"/>
    </location>
</feature>
<feature type="transmembrane region" description="Helical" evidence="4">
    <location>
        <begin position="157"/>
        <end position="179"/>
    </location>
</feature>
<dbReference type="Proteomes" id="UP000007648">
    <property type="component" value="Unassembled WGS sequence"/>
</dbReference>
<proteinExistence type="predicted"/>
<feature type="signal peptide" evidence="5">
    <location>
        <begin position="1"/>
        <end position="15"/>
    </location>
</feature>
<dbReference type="PANTHER" id="PTHR11860:SF4">
    <property type="entry name" value="TRANSMEMBRANE DOMAIN-CONTAINING PROTEIN TMIGD3"/>
    <property type="match status" value="1"/>
</dbReference>
<reference evidence="7" key="3">
    <citation type="submission" date="2025-09" db="UniProtKB">
        <authorList>
            <consortium name="Ensembl"/>
        </authorList>
    </citation>
    <scope>IDENTIFICATION</scope>
</reference>
<keyword evidence="4" id="KW-1133">Transmembrane helix</keyword>
<dbReference type="GO" id="GO:0005886">
    <property type="term" value="C:plasma membrane"/>
    <property type="evidence" value="ECO:0007669"/>
    <property type="project" value="TreeGrafter"/>
</dbReference>
<protein>
    <recommendedName>
        <fullName evidence="6">Immunoglobulin V-set domain-containing protein</fullName>
    </recommendedName>
</protein>
<evidence type="ECO:0000259" key="6">
    <source>
        <dbReference type="Pfam" id="PF07686"/>
    </source>
</evidence>
<gene>
    <name evidence="7" type="primary">ADORA3</name>
</gene>
<organism evidence="7 8">
    <name type="scientific">Sarcophilus harrisii</name>
    <name type="common">Tasmanian devil</name>
    <name type="synonym">Sarcophilus laniarius</name>
    <dbReference type="NCBI Taxonomy" id="9305"/>
    <lineage>
        <taxon>Eukaryota</taxon>
        <taxon>Metazoa</taxon>
        <taxon>Chordata</taxon>
        <taxon>Craniata</taxon>
        <taxon>Vertebrata</taxon>
        <taxon>Euteleostomi</taxon>
        <taxon>Mammalia</taxon>
        <taxon>Metatheria</taxon>
        <taxon>Dasyuromorphia</taxon>
        <taxon>Dasyuridae</taxon>
        <taxon>Sarcophilus</taxon>
    </lineage>
</organism>
<name>A0A7N4PT77_SARHA</name>
<evidence type="ECO:0000313" key="8">
    <source>
        <dbReference type="Proteomes" id="UP000007648"/>
    </source>
</evidence>